<evidence type="ECO:0000313" key="3">
    <source>
        <dbReference type="Proteomes" id="UP001221757"/>
    </source>
</evidence>
<name>A0AAD7DWF8_MYCRO</name>
<protein>
    <submittedName>
        <fullName evidence="2">Uncharacterized protein</fullName>
    </submittedName>
</protein>
<proteinExistence type="predicted"/>
<keyword evidence="3" id="KW-1185">Reference proteome</keyword>
<evidence type="ECO:0000256" key="1">
    <source>
        <dbReference type="SAM" id="MobiDB-lite"/>
    </source>
</evidence>
<organism evidence="2 3">
    <name type="scientific">Mycena rosella</name>
    <name type="common">Pink bonnet</name>
    <name type="synonym">Agaricus rosellus</name>
    <dbReference type="NCBI Taxonomy" id="1033263"/>
    <lineage>
        <taxon>Eukaryota</taxon>
        <taxon>Fungi</taxon>
        <taxon>Dikarya</taxon>
        <taxon>Basidiomycota</taxon>
        <taxon>Agaricomycotina</taxon>
        <taxon>Agaricomycetes</taxon>
        <taxon>Agaricomycetidae</taxon>
        <taxon>Agaricales</taxon>
        <taxon>Marasmiineae</taxon>
        <taxon>Mycenaceae</taxon>
        <taxon>Mycena</taxon>
    </lineage>
</organism>
<sequence length="373" mass="40765">MSHKEVSNARYYREHTREQDGWTVLAPPPAAGGDVPPPYTPEAAPVVPLPSAVLASTTALPLAFDVPINSNIVGVAPASRTTSFTRDASFAVAFIDICNMMGLDPSTARIGYKWDNETSPNKPTHNPAMDTAQYAPSHATTGKKRKSAESSGPVIRTEESTDEYRQLKARLQCATHKGRFCYVSTVDGHHVPIEPFNVALWAKEIALGRASRDRPPNNIMFQECFLPSRKKPRLATSPSSNPCAPTIYVTVNTGGNTSPPRLRSPLATITNIETPTSPRPSLSADEIRYQPVEQILQLIDDGGRFADSPELSFPAIIFADTLHEFEITHVDQVVLLDADFYVHQVNMPLKLAELFVSESFAAVGRAQKGKNTM</sequence>
<reference evidence="2" key="1">
    <citation type="submission" date="2023-03" db="EMBL/GenBank/DDBJ databases">
        <title>Massive genome expansion in bonnet fungi (Mycena s.s.) driven by repeated elements and novel gene families across ecological guilds.</title>
        <authorList>
            <consortium name="Lawrence Berkeley National Laboratory"/>
            <person name="Harder C.B."/>
            <person name="Miyauchi S."/>
            <person name="Viragh M."/>
            <person name="Kuo A."/>
            <person name="Thoen E."/>
            <person name="Andreopoulos B."/>
            <person name="Lu D."/>
            <person name="Skrede I."/>
            <person name="Drula E."/>
            <person name="Henrissat B."/>
            <person name="Morin E."/>
            <person name="Kohler A."/>
            <person name="Barry K."/>
            <person name="LaButti K."/>
            <person name="Morin E."/>
            <person name="Salamov A."/>
            <person name="Lipzen A."/>
            <person name="Mereny Z."/>
            <person name="Hegedus B."/>
            <person name="Baldrian P."/>
            <person name="Stursova M."/>
            <person name="Weitz H."/>
            <person name="Taylor A."/>
            <person name="Grigoriev I.V."/>
            <person name="Nagy L.G."/>
            <person name="Martin F."/>
            <person name="Kauserud H."/>
        </authorList>
    </citation>
    <scope>NUCLEOTIDE SEQUENCE</scope>
    <source>
        <strain evidence="2">CBHHK067</strain>
    </source>
</reference>
<comment type="caution">
    <text evidence="2">The sequence shown here is derived from an EMBL/GenBank/DDBJ whole genome shotgun (WGS) entry which is preliminary data.</text>
</comment>
<gene>
    <name evidence="2" type="ORF">B0H17DRAFT_1129202</name>
</gene>
<dbReference type="AlphaFoldDB" id="A0AAD7DWF8"/>
<evidence type="ECO:0000313" key="2">
    <source>
        <dbReference type="EMBL" id="KAJ7699590.1"/>
    </source>
</evidence>
<dbReference type="EMBL" id="JARKIE010000022">
    <property type="protein sequence ID" value="KAJ7699590.1"/>
    <property type="molecule type" value="Genomic_DNA"/>
</dbReference>
<feature type="region of interest" description="Disordered" evidence="1">
    <location>
        <begin position="117"/>
        <end position="161"/>
    </location>
</feature>
<accession>A0AAD7DWF8</accession>
<dbReference type="Proteomes" id="UP001221757">
    <property type="component" value="Unassembled WGS sequence"/>
</dbReference>